<keyword evidence="2" id="KW-1185">Reference proteome</keyword>
<dbReference type="InParanoid" id="E9H2Z3"/>
<evidence type="ECO:0000313" key="1">
    <source>
        <dbReference type="EMBL" id="EFX73927.1"/>
    </source>
</evidence>
<protein>
    <submittedName>
        <fullName evidence="1">Uncharacterized protein</fullName>
    </submittedName>
</protein>
<gene>
    <name evidence="1" type="ORF">DAPPUDRAFT_252558</name>
</gene>
<dbReference type="HOGENOM" id="CLU_3070823_0_0_1"/>
<reference evidence="1 2" key="1">
    <citation type="journal article" date="2011" name="Science">
        <title>The ecoresponsive genome of Daphnia pulex.</title>
        <authorList>
            <person name="Colbourne J.K."/>
            <person name="Pfrender M.E."/>
            <person name="Gilbert D."/>
            <person name="Thomas W.K."/>
            <person name="Tucker A."/>
            <person name="Oakley T.H."/>
            <person name="Tokishita S."/>
            <person name="Aerts A."/>
            <person name="Arnold G.J."/>
            <person name="Basu M.K."/>
            <person name="Bauer D.J."/>
            <person name="Caceres C.E."/>
            <person name="Carmel L."/>
            <person name="Casola C."/>
            <person name="Choi J.H."/>
            <person name="Detter J.C."/>
            <person name="Dong Q."/>
            <person name="Dusheyko S."/>
            <person name="Eads B.D."/>
            <person name="Frohlich T."/>
            <person name="Geiler-Samerotte K.A."/>
            <person name="Gerlach D."/>
            <person name="Hatcher P."/>
            <person name="Jogdeo S."/>
            <person name="Krijgsveld J."/>
            <person name="Kriventseva E.V."/>
            <person name="Kultz D."/>
            <person name="Laforsch C."/>
            <person name="Lindquist E."/>
            <person name="Lopez J."/>
            <person name="Manak J.R."/>
            <person name="Muller J."/>
            <person name="Pangilinan J."/>
            <person name="Patwardhan R.P."/>
            <person name="Pitluck S."/>
            <person name="Pritham E.J."/>
            <person name="Rechtsteiner A."/>
            <person name="Rho M."/>
            <person name="Rogozin I.B."/>
            <person name="Sakarya O."/>
            <person name="Salamov A."/>
            <person name="Schaack S."/>
            <person name="Shapiro H."/>
            <person name="Shiga Y."/>
            <person name="Skalitzky C."/>
            <person name="Smith Z."/>
            <person name="Souvorov A."/>
            <person name="Sung W."/>
            <person name="Tang Z."/>
            <person name="Tsuchiya D."/>
            <person name="Tu H."/>
            <person name="Vos H."/>
            <person name="Wang M."/>
            <person name="Wolf Y.I."/>
            <person name="Yamagata H."/>
            <person name="Yamada T."/>
            <person name="Ye Y."/>
            <person name="Shaw J.R."/>
            <person name="Andrews J."/>
            <person name="Crease T.J."/>
            <person name="Tang H."/>
            <person name="Lucas S.M."/>
            <person name="Robertson H.M."/>
            <person name="Bork P."/>
            <person name="Koonin E.V."/>
            <person name="Zdobnov E.M."/>
            <person name="Grigoriev I.V."/>
            <person name="Lynch M."/>
            <person name="Boore J.L."/>
        </authorList>
    </citation>
    <scope>NUCLEOTIDE SEQUENCE [LARGE SCALE GENOMIC DNA]</scope>
</reference>
<proteinExistence type="predicted"/>
<dbReference type="EMBL" id="GL732587">
    <property type="protein sequence ID" value="EFX73927.1"/>
    <property type="molecule type" value="Genomic_DNA"/>
</dbReference>
<accession>E9H2Z3</accession>
<organism evidence="1 2">
    <name type="scientific">Daphnia pulex</name>
    <name type="common">Water flea</name>
    <dbReference type="NCBI Taxonomy" id="6669"/>
    <lineage>
        <taxon>Eukaryota</taxon>
        <taxon>Metazoa</taxon>
        <taxon>Ecdysozoa</taxon>
        <taxon>Arthropoda</taxon>
        <taxon>Crustacea</taxon>
        <taxon>Branchiopoda</taxon>
        <taxon>Diplostraca</taxon>
        <taxon>Cladocera</taxon>
        <taxon>Anomopoda</taxon>
        <taxon>Daphniidae</taxon>
        <taxon>Daphnia</taxon>
    </lineage>
</organism>
<dbReference type="KEGG" id="dpx:DAPPUDRAFT_252558"/>
<dbReference type="Proteomes" id="UP000000305">
    <property type="component" value="Unassembled WGS sequence"/>
</dbReference>
<evidence type="ECO:0000313" key="2">
    <source>
        <dbReference type="Proteomes" id="UP000000305"/>
    </source>
</evidence>
<name>E9H2Z3_DAPPU</name>
<sequence length="53" mass="6214">MSSSLPSIYKLWDRENTQSSLSSPPCFTMFKLTSPSFPMNTVMYTRYIRLMIK</sequence>
<dbReference type="AlphaFoldDB" id="E9H2Z3"/>